<keyword evidence="1" id="KW-0732">Signal</keyword>
<dbReference type="Proteomes" id="UP000021816">
    <property type="component" value="Unassembled WGS sequence"/>
</dbReference>
<feature type="domain" description="Ice-binding protein C-terminal" evidence="2">
    <location>
        <begin position="201"/>
        <end position="224"/>
    </location>
</feature>
<sequence length="227" mass="23380" precursor="true">MMKKNLIAAGILALGVIAAAPASAGNVLTPTQVQNFSLPDLDETFEVFFNGFDESLGMLMSVHWAFEGVATLNNAVFNISGVDQMVGDPNPLSAIWDITVSSPVGLSAMSHLTTPGYTGTVPAGGPTQVGTSGATPISGMAWIENSDPVTLADYIGGVNSVVINFTGMGTQGGSVPDTVFSGNNGTASGTVSLYYDYMERTVPEPLSLALFGLGLAGLAATRRRKQA</sequence>
<protein>
    <submittedName>
        <fullName evidence="3">PEP-CTERM motif protein</fullName>
    </submittedName>
</protein>
<dbReference type="AlphaFoldDB" id="A0A011PY80"/>
<organism evidence="3 4">
    <name type="scientific">Candidatus Accumulibacter appositus</name>
    <dbReference type="NCBI Taxonomy" id="1454003"/>
    <lineage>
        <taxon>Bacteria</taxon>
        <taxon>Pseudomonadati</taxon>
        <taxon>Pseudomonadota</taxon>
        <taxon>Betaproteobacteria</taxon>
        <taxon>Candidatus Accumulibacter</taxon>
    </lineage>
</organism>
<dbReference type="EMBL" id="JEMX01000015">
    <property type="protein sequence ID" value="EXI81917.1"/>
    <property type="molecule type" value="Genomic_DNA"/>
</dbReference>
<comment type="caution">
    <text evidence="3">The sequence shown here is derived from an EMBL/GenBank/DDBJ whole genome shotgun (WGS) entry which is preliminary data.</text>
</comment>
<proteinExistence type="predicted"/>
<gene>
    <name evidence="3" type="ORF">AW10_00862</name>
</gene>
<dbReference type="InterPro" id="IPR013424">
    <property type="entry name" value="Ice-binding_C"/>
</dbReference>
<evidence type="ECO:0000256" key="1">
    <source>
        <dbReference type="SAM" id="SignalP"/>
    </source>
</evidence>
<evidence type="ECO:0000313" key="4">
    <source>
        <dbReference type="Proteomes" id="UP000021816"/>
    </source>
</evidence>
<accession>A0A011PY80</accession>
<dbReference type="Pfam" id="PF07589">
    <property type="entry name" value="PEP-CTERM"/>
    <property type="match status" value="1"/>
</dbReference>
<reference evidence="3 4" key="1">
    <citation type="submission" date="2014-02" db="EMBL/GenBank/DDBJ databases">
        <title>Expanding our view of genomic diversity in Candidatus Accumulibacter clades.</title>
        <authorList>
            <person name="Skennerton C.T."/>
            <person name="Barr J.J."/>
            <person name="Slater F.R."/>
            <person name="Bond P.L."/>
            <person name="Tyson G.W."/>
        </authorList>
    </citation>
    <scope>NUCLEOTIDE SEQUENCE [LARGE SCALE GENOMIC DNA]</scope>
    <source>
        <strain evidence="4">BA-92</strain>
    </source>
</reference>
<feature type="chain" id="PRO_5001461895" evidence="1">
    <location>
        <begin position="25"/>
        <end position="227"/>
    </location>
</feature>
<feature type="signal peptide" evidence="1">
    <location>
        <begin position="1"/>
        <end position="24"/>
    </location>
</feature>
<name>A0A011PY80_9PROT</name>
<dbReference type="NCBIfam" id="TIGR02595">
    <property type="entry name" value="PEP_CTERM"/>
    <property type="match status" value="1"/>
</dbReference>
<evidence type="ECO:0000259" key="2">
    <source>
        <dbReference type="Pfam" id="PF07589"/>
    </source>
</evidence>
<dbReference type="PATRIC" id="fig|1454003.3.peg.885"/>
<evidence type="ECO:0000313" key="3">
    <source>
        <dbReference type="EMBL" id="EXI81917.1"/>
    </source>
</evidence>
<dbReference type="NCBIfam" id="NF033208">
    <property type="entry name" value="choice_anch_E"/>
    <property type="match status" value="1"/>
</dbReference>